<evidence type="ECO:0000256" key="3">
    <source>
        <dbReference type="ARBA" id="ARBA00022704"/>
    </source>
</evidence>
<evidence type="ECO:0000313" key="7">
    <source>
        <dbReference type="EnsemblPlants" id="LPERR07G10140.1"/>
    </source>
</evidence>
<evidence type="ECO:0000256" key="4">
    <source>
        <dbReference type="ARBA" id="ARBA00022821"/>
    </source>
</evidence>
<dbReference type="InterPro" id="IPR027214">
    <property type="entry name" value="Cystatin"/>
</dbReference>
<reference evidence="8" key="2">
    <citation type="submission" date="2013-12" db="EMBL/GenBank/DDBJ databases">
        <authorList>
            <person name="Yu Y."/>
            <person name="Lee S."/>
            <person name="de Baynast K."/>
            <person name="Wissotski M."/>
            <person name="Liu L."/>
            <person name="Talag J."/>
            <person name="Goicoechea J."/>
            <person name="Angelova A."/>
            <person name="Jetty R."/>
            <person name="Kudrna D."/>
            <person name="Golser W."/>
            <person name="Rivera L."/>
            <person name="Zhang J."/>
            <person name="Wing R."/>
        </authorList>
    </citation>
    <scope>NUCLEOTIDE SEQUENCE</scope>
</reference>
<keyword evidence="4" id="KW-0611">Plant defense</keyword>
<feature type="domain" description="Cystatin" evidence="6">
    <location>
        <begin position="46"/>
        <end position="109"/>
    </location>
</feature>
<dbReference type="HOGENOM" id="CLU_113093_2_2_1"/>
<dbReference type="GO" id="GO:0004869">
    <property type="term" value="F:cysteine-type endopeptidase inhibitor activity"/>
    <property type="evidence" value="ECO:0007669"/>
    <property type="project" value="UniProtKB-KW"/>
</dbReference>
<evidence type="ECO:0000256" key="1">
    <source>
        <dbReference type="ARBA" id="ARBA00007233"/>
    </source>
</evidence>
<dbReference type="GO" id="GO:0006952">
    <property type="term" value="P:defense response"/>
    <property type="evidence" value="ECO:0007669"/>
    <property type="project" value="UniProtKB-KW"/>
</dbReference>
<dbReference type="AlphaFoldDB" id="A0A0D9WY59"/>
<feature type="chain" id="PRO_5018692922" description="Cystatin domain-containing protein" evidence="5">
    <location>
        <begin position="29"/>
        <end position="113"/>
    </location>
</feature>
<evidence type="ECO:0000259" key="6">
    <source>
        <dbReference type="Pfam" id="PF16845"/>
    </source>
</evidence>
<dbReference type="Pfam" id="PF16845">
    <property type="entry name" value="SQAPI"/>
    <property type="match status" value="1"/>
</dbReference>
<dbReference type="EnsemblPlants" id="LPERR07G10140.1">
    <property type="protein sequence ID" value="LPERR07G10140.1"/>
    <property type="gene ID" value="LPERR07G10140"/>
</dbReference>
<sequence length="113" mass="12246">MMTSSFFLAAIGIVAVCAAAVTAPGAMAATVDAWSPIKNINDPLLEENKVSQNVALTFSKVTGGEQQLQDVTDMKYRLYIDVSSGNNKNSSYMEVVLEQANMRKLISFSMSRC</sequence>
<feature type="signal peptide" evidence="5">
    <location>
        <begin position="1"/>
        <end position="28"/>
    </location>
</feature>
<evidence type="ECO:0000256" key="5">
    <source>
        <dbReference type="SAM" id="SignalP"/>
    </source>
</evidence>
<name>A0A0D9WY59_9ORYZ</name>
<dbReference type="PANTHER" id="PTHR47116">
    <property type="entry name" value="PHLOEM FILAMENT PROTEIN"/>
    <property type="match status" value="1"/>
</dbReference>
<evidence type="ECO:0000256" key="2">
    <source>
        <dbReference type="ARBA" id="ARBA00022690"/>
    </source>
</evidence>
<dbReference type="Gene3D" id="3.10.450.10">
    <property type="match status" value="1"/>
</dbReference>
<organism evidence="7 8">
    <name type="scientific">Leersia perrieri</name>
    <dbReference type="NCBI Taxonomy" id="77586"/>
    <lineage>
        <taxon>Eukaryota</taxon>
        <taxon>Viridiplantae</taxon>
        <taxon>Streptophyta</taxon>
        <taxon>Embryophyta</taxon>
        <taxon>Tracheophyta</taxon>
        <taxon>Spermatophyta</taxon>
        <taxon>Magnoliopsida</taxon>
        <taxon>Liliopsida</taxon>
        <taxon>Poales</taxon>
        <taxon>Poaceae</taxon>
        <taxon>BOP clade</taxon>
        <taxon>Oryzoideae</taxon>
        <taxon>Oryzeae</taxon>
        <taxon>Oryzinae</taxon>
        <taxon>Leersia</taxon>
    </lineage>
</organism>
<proteinExistence type="inferred from homology"/>
<evidence type="ECO:0000313" key="8">
    <source>
        <dbReference type="Proteomes" id="UP000032180"/>
    </source>
</evidence>
<comment type="similarity">
    <text evidence="1">Belongs to the cystatin family. Phytocystatin subfamily.</text>
</comment>
<keyword evidence="2" id="KW-0646">Protease inhibitor</keyword>
<reference evidence="7 8" key="1">
    <citation type="submission" date="2012-08" db="EMBL/GenBank/DDBJ databases">
        <title>Oryza genome evolution.</title>
        <authorList>
            <person name="Wing R.A."/>
        </authorList>
    </citation>
    <scope>NUCLEOTIDE SEQUENCE</scope>
</reference>
<keyword evidence="3" id="KW-0789">Thiol protease inhibitor</keyword>
<dbReference type="SUPFAM" id="SSF54403">
    <property type="entry name" value="Cystatin/monellin"/>
    <property type="match status" value="1"/>
</dbReference>
<protein>
    <recommendedName>
        <fullName evidence="6">Cystatin domain-containing protein</fullName>
    </recommendedName>
</protein>
<dbReference type="InterPro" id="IPR000010">
    <property type="entry name" value="Cystatin_dom"/>
</dbReference>
<dbReference type="Proteomes" id="UP000032180">
    <property type="component" value="Chromosome 7"/>
</dbReference>
<reference evidence="7" key="3">
    <citation type="submission" date="2015-04" db="UniProtKB">
        <authorList>
            <consortium name="EnsemblPlants"/>
        </authorList>
    </citation>
    <scope>IDENTIFICATION</scope>
</reference>
<dbReference type="InterPro" id="IPR046350">
    <property type="entry name" value="Cystatin_sf"/>
</dbReference>
<dbReference type="Gramene" id="LPERR07G10140.1">
    <property type="protein sequence ID" value="LPERR07G10140.1"/>
    <property type="gene ID" value="LPERR07G10140"/>
</dbReference>
<keyword evidence="8" id="KW-1185">Reference proteome</keyword>
<accession>A0A0D9WY59</accession>
<keyword evidence="5" id="KW-0732">Signal</keyword>